<feature type="transmembrane region" description="Helical" evidence="1">
    <location>
        <begin position="347"/>
        <end position="372"/>
    </location>
</feature>
<evidence type="ECO:0000313" key="3">
    <source>
        <dbReference type="Proteomes" id="UP000550136"/>
    </source>
</evidence>
<dbReference type="EMBL" id="JABEOU010000004">
    <property type="protein sequence ID" value="NNG55993.1"/>
    <property type="molecule type" value="Genomic_DNA"/>
</dbReference>
<dbReference type="AlphaFoldDB" id="A0A7Y2KL55"/>
<feature type="transmembrane region" description="Helical" evidence="1">
    <location>
        <begin position="85"/>
        <end position="104"/>
    </location>
</feature>
<feature type="transmembrane region" description="Helical" evidence="1">
    <location>
        <begin position="378"/>
        <end position="403"/>
    </location>
</feature>
<reference evidence="2 3" key="1">
    <citation type="submission" date="2020-05" db="EMBL/GenBank/DDBJ databases">
        <title>Draft Genome Sequences of Sphingomonas sp. Isolated from the International Space Station.</title>
        <authorList>
            <person name="Bijlani S."/>
            <person name="Singh N.K."/>
            <person name="Mason C.E."/>
            <person name="Wang C.C."/>
            <person name="Venkateswaran K."/>
        </authorList>
    </citation>
    <scope>NUCLEOTIDE SEQUENCE [LARGE SCALE GENOMIC DNA]</scope>
    <source>
        <strain evidence="2 3">FKI-L5-BR-P1</strain>
    </source>
</reference>
<feature type="transmembrane region" description="Helical" evidence="1">
    <location>
        <begin position="166"/>
        <end position="189"/>
    </location>
</feature>
<keyword evidence="1" id="KW-0812">Transmembrane</keyword>
<dbReference type="RefSeq" id="WP_016509453.1">
    <property type="nucleotide sequence ID" value="NZ_JABEOU010000004.1"/>
</dbReference>
<feature type="transmembrane region" description="Helical" evidence="1">
    <location>
        <begin position="250"/>
        <end position="274"/>
    </location>
</feature>
<evidence type="ECO:0000313" key="2">
    <source>
        <dbReference type="EMBL" id="NNG55993.1"/>
    </source>
</evidence>
<feature type="transmembrane region" description="Helical" evidence="1">
    <location>
        <begin position="7"/>
        <end position="30"/>
    </location>
</feature>
<keyword evidence="1" id="KW-1133">Transmembrane helix</keyword>
<gene>
    <name evidence="2" type="ORF">HKX06_01100</name>
</gene>
<organism evidence="2 3">
    <name type="scientific">Sphingomonas paucimobilis</name>
    <name type="common">Pseudomonas paucimobilis</name>
    <dbReference type="NCBI Taxonomy" id="13689"/>
    <lineage>
        <taxon>Bacteria</taxon>
        <taxon>Pseudomonadati</taxon>
        <taxon>Pseudomonadota</taxon>
        <taxon>Alphaproteobacteria</taxon>
        <taxon>Sphingomonadales</taxon>
        <taxon>Sphingomonadaceae</taxon>
        <taxon>Sphingomonas</taxon>
    </lineage>
</organism>
<name>A0A7Y2KL55_SPHPI</name>
<protein>
    <submittedName>
        <fullName evidence="2">Uncharacterized protein</fullName>
    </submittedName>
</protein>
<sequence length="413" mass="43910">MLRSAAINTIFSAVLKAGGFAYTLLIVGVAARTISIQETSRLLLIFGYLVPLGLVQAGIGALVLRSAMHNHVINGSIAGTHEIGLYFRLTTTIASIVALVVVFAAPMAGLGFIIPTTLIILVGLICSVADQTWFATEQAWVVNICLALSFTVMAAIFITLRANGHYNLTIIAIITYCAPSFASMLSFAIRLRDPIFRGLLVSRGQNLTQSLRAGAPLFLVSVASSILVALPTISTFWPSLPALTTPETPLFRLATISANLAVALLVPFLPWIVLQMRGPNLSTRRIMGQACVASAIAGIIAGGYVLVYILPWIVHLWIGIDIAGLWIVQPWAFIVTLWIAAALSGQLALMLCDALAVAAVVAICDAIIFLMLMAGVRVASITVSTALIVGLVIHTALALLLMYRTVVLKQLPS</sequence>
<feature type="transmembrane region" description="Helical" evidence="1">
    <location>
        <begin position="286"/>
        <end position="310"/>
    </location>
</feature>
<keyword evidence="1" id="KW-0472">Membrane</keyword>
<feature type="transmembrane region" description="Helical" evidence="1">
    <location>
        <begin position="42"/>
        <end position="64"/>
    </location>
</feature>
<accession>A0A7Y2KL55</accession>
<proteinExistence type="predicted"/>
<comment type="caution">
    <text evidence="2">The sequence shown here is derived from an EMBL/GenBank/DDBJ whole genome shotgun (WGS) entry which is preliminary data.</text>
</comment>
<evidence type="ECO:0000256" key="1">
    <source>
        <dbReference type="SAM" id="Phobius"/>
    </source>
</evidence>
<feature type="transmembrane region" description="Helical" evidence="1">
    <location>
        <begin position="316"/>
        <end position="340"/>
    </location>
</feature>
<dbReference type="Proteomes" id="UP000550136">
    <property type="component" value="Unassembled WGS sequence"/>
</dbReference>
<feature type="transmembrane region" description="Helical" evidence="1">
    <location>
        <begin position="140"/>
        <end position="160"/>
    </location>
</feature>
<feature type="transmembrane region" description="Helical" evidence="1">
    <location>
        <begin position="110"/>
        <end position="128"/>
    </location>
</feature>
<feature type="transmembrane region" description="Helical" evidence="1">
    <location>
        <begin position="210"/>
        <end position="230"/>
    </location>
</feature>